<dbReference type="InterPro" id="IPR013083">
    <property type="entry name" value="Znf_RING/FYVE/PHD"/>
</dbReference>
<dbReference type="PANTHER" id="PTHR12628">
    <property type="entry name" value="POLYCOMB-LIKE TRANSCRIPTION FACTOR"/>
    <property type="match status" value="1"/>
</dbReference>
<feature type="region of interest" description="Disordered" evidence="9">
    <location>
        <begin position="358"/>
        <end position="493"/>
    </location>
</feature>
<feature type="compositionally biased region" description="Acidic residues" evidence="9">
    <location>
        <begin position="403"/>
        <end position="434"/>
    </location>
</feature>
<keyword evidence="4 8" id="KW-0863">Zinc-finger</keyword>
<dbReference type="Proteomes" id="UP000326759">
    <property type="component" value="Unassembled WGS sequence"/>
</dbReference>
<dbReference type="GO" id="GO:0003682">
    <property type="term" value="F:chromatin binding"/>
    <property type="evidence" value="ECO:0007669"/>
    <property type="project" value="TreeGrafter"/>
</dbReference>
<evidence type="ECO:0000256" key="6">
    <source>
        <dbReference type="ARBA" id="ARBA00022853"/>
    </source>
</evidence>
<feature type="compositionally biased region" description="Basic and acidic residues" evidence="9">
    <location>
        <begin position="123"/>
        <end position="134"/>
    </location>
</feature>
<feature type="compositionally biased region" description="Basic and acidic residues" evidence="9">
    <location>
        <begin position="366"/>
        <end position="377"/>
    </location>
</feature>
<dbReference type="OrthoDB" id="10033786at2759"/>
<dbReference type="InterPro" id="IPR011011">
    <property type="entry name" value="Znf_FYVE_PHD"/>
</dbReference>
<evidence type="ECO:0000313" key="11">
    <source>
        <dbReference type="EMBL" id="KAB7495944.1"/>
    </source>
</evidence>
<evidence type="ECO:0000313" key="12">
    <source>
        <dbReference type="Proteomes" id="UP000326759"/>
    </source>
</evidence>
<organism evidence="11 12">
    <name type="scientific">Armadillidium nasatum</name>
    <dbReference type="NCBI Taxonomy" id="96803"/>
    <lineage>
        <taxon>Eukaryota</taxon>
        <taxon>Metazoa</taxon>
        <taxon>Ecdysozoa</taxon>
        <taxon>Arthropoda</taxon>
        <taxon>Crustacea</taxon>
        <taxon>Multicrustacea</taxon>
        <taxon>Malacostraca</taxon>
        <taxon>Eumalacostraca</taxon>
        <taxon>Peracarida</taxon>
        <taxon>Isopoda</taxon>
        <taxon>Oniscidea</taxon>
        <taxon>Crinocheta</taxon>
        <taxon>Armadillidiidae</taxon>
        <taxon>Armadillidium</taxon>
    </lineage>
</organism>
<comment type="caution">
    <text evidence="11">The sequence shown here is derived from an EMBL/GenBank/DDBJ whole genome shotgun (WGS) entry which is preliminary data.</text>
</comment>
<dbReference type="PROSITE" id="PS50016">
    <property type="entry name" value="ZF_PHD_2"/>
    <property type="match status" value="2"/>
</dbReference>
<evidence type="ECO:0000256" key="2">
    <source>
        <dbReference type="ARBA" id="ARBA00022723"/>
    </source>
</evidence>
<feature type="region of interest" description="Disordered" evidence="9">
    <location>
        <begin position="122"/>
        <end position="148"/>
    </location>
</feature>
<evidence type="ECO:0000256" key="7">
    <source>
        <dbReference type="ARBA" id="ARBA00023242"/>
    </source>
</evidence>
<keyword evidence="2" id="KW-0479">Metal-binding</keyword>
<dbReference type="AlphaFoldDB" id="A0A5N5SPC4"/>
<comment type="subcellular location">
    <subcellularLocation>
        <location evidence="1">Nucleus</location>
    </subcellularLocation>
</comment>
<evidence type="ECO:0000259" key="10">
    <source>
        <dbReference type="PROSITE" id="PS50016"/>
    </source>
</evidence>
<sequence length="537" mass="61927">SKSILDDCRRFKRFTRLTGCRAFNCQGTVVFVDAENERCLIQFEDSTAHWSLYKDLAKLRLPESDELCVVCKSSKSYSCNEIVLCYICDQGYHQNCLQPAIGSEFCESDSEWECPRCSSNNLPDKEEKKREKGSSPRKQRPSKHQEHYDQDYKQTLPYQLESLTWDLGHKTNKEQTYCYCGGPGEWYNRMLQCQRCKQWFHEACVDCVHTPLLYGDRFYVFVCSLCNEGCEFLHRLDLKWVDVVHLSVFNLTLQEAKMYFEYDSGITQWVTDNWEFLQCPLGLQNVRVNERKYEVLRILEGNKPRFKCAKECKKKASMWGLRARVPPPVPTITLPPAVITEHSIKHIVVRNKKSSVSPPLRRSVKLKGEKEEVDTSPHRISPAKKRPYSLGPSLPSPPFSFAIEDEDEERDCEEEEEEEEEEEVPVGELDDDDDDAKKGGKRKRKRDGCAVPSSTSIRNCVDYALSGRLQKRNSSDGTSNKEDGSTNYSLSDLKSSVNSYFGAENRIANGEKFRILAKRTNSRDSKTQYLIEWEGTP</sequence>
<evidence type="ECO:0000256" key="3">
    <source>
        <dbReference type="ARBA" id="ARBA00022737"/>
    </source>
</evidence>
<gene>
    <name evidence="11" type="primary">Mtf2</name>
    <name evidence="11" type="ORF">Anas_05824</name>
</gene>
<keyword evidence="5" id="KW-0862">Zinc</keyword>
<feature type="non-terminal residue" evidence="11">
    <location>
        <position position="1"/>
    </location>
</feature>
<protein>
    <submittedName>
        <fullName evidence="11">Metal-response element-binding transcription factor 2</fullName>
    </submittedName>
</protein>
<keyword evidence="12" id="KW-1185">Reference proteome</keyword>
<evidence type="ECO:0000256" key="1">
    <source>
        <dbReference type="ARBA" id="ARBA00004123"/>
    </source>
</evidence>
<evidence type="ECO:0000256" key="8">
    <source>
        <dbReference type="PROSITE-ProRule" id="PRU00146"/>
    </source>
</evidence>
<dbReference type="Pfam" id="PF14061">
    <property type="entry name" value="Mtf2_C"/>
    <property type="match status" value="1"/>
</dbReference>
<accession>A0A5N5SPC4</accession>
<dbReference type="InterPro" id="IPR019786">
    <property type="entry name" value="Zinc_finger_PHD-type_CS"/>
</dbReference>
<dbReference type="InterPro" id="IPR001965">
    <property type="entry name" value="Znf_PHD"/>
</dbReference>
<keyword evidence="3" id="KW-0677">Repeat</keyword>
<evidence type="ECO:0000256" key="9">
    <source>
        <dbReference type="SAM" id="MobiDB-lite"/>
    </source>
</evidence>
<dbReference type="Gene3D" id="2.30.30.140">
    <property type="match status" value="1"/>
</dbReference>
<evidence type="ECO:0000256" key="5">
    <source>
        <dbReference type="ARBA" id="ARBA00022833"/>
    </source>
</evidence>
<dbReference type="InterPro" id="IPR019787">
    <property type="entry name" value="Znf_PHD-finger"/>
</dbReference>
<dbReference type="PANTHER" id="PTHR12628:SF21">
    <property type="entry name" value="PHD-TYPE DOMAIN-CONTAINING PROTEIN"/>
    <property type="match status" value="1"/>
</dbReference>
<dbReference type="InterPro" id="IPR025894">
    <property type="entry name" value="Mtf2_C_dom"/>
</dbReference>
<feature type="non-terminal residue" evidence="11">
    <location>
        <position position="537"/>
    </location>
</feature>
<dbReference type="GO" id="GO:0003677">
    <property type="term" value="F:DNA binding"/>
    <property type="evidence" value="ECO:0007669"/>
    <property type="project" value="TreeGrafter"/>
</dbReference>
<dbReference type="PROSITE" id="PS01359">
    <property type="entry name" value="ZF_PHD_1"/>
    <property type="match status" value="2"/>
</dbReference>
<feature type="domain" description="PHD-type" evidence="10">
    <location>
        <begin position="175"/>
        <end position="229"/>
    </location>
</feature>
<proteinExistence type="predicted"/>
<dbReference type="Gene3D" id="3.90.980.20">
    <property type="match status" value="1"/>
</dbReference>
<name>A0A5N5SPC4_9CRUS</name>
<dbReference type="Gene3D" id="3.30.40.10">
    <property type="entry name" value="Zinc/RING finger domain, C3HC4 (zinc finger)"/>
    <property type="match status" value="1"/>
</dbReference>
<keyword evidence="7" id="KW-0539">Nucleus</keyword>
<feature type="domain" description="PHD-type" evidence="10">
    <location>
        <begin position="65"/>
        <end position="120"/>
    </location>
</feature>
<dbReference type="SMART" id="SM00249">
    <property type="entry name" value="PHD"/>
    <property type="match status" value="2"/>
</dbReference>
<dbReference type="GO" id="GO:0008270">
    <property type="term" value="F:zinc ion binding"/>
    <property type="evidence" value="ECO:0007669"/>
    <property type="project" value="UniProtKB-KW"/>
</dbReference>
<dbReference type="GO" id="GO:0005634">
    <property type="term" value="C:nucleus"/>
    <property type="evidence" value="ECO:0007669"/>
    <property type="project" value="UniProtKB-SubCell"/>
</dbReference>
<keyword evidence="6" id="KW-0156">Chromatin regulator</keyword>
<dbReference type="GO" id="GO:0045814">
    <property type="term" value="P:negative regulation of gene expression, epigenetic"/>
    <property type="evidence" value="ECO:0007669"/>
    <property type="project" value="TreeGrafter"/>
</dbReference>
<dbReference type="SUPFAM" id="SSF57903">
    <property type="entry name" value="FYVE/PHD zinc finger"/>
    <property type="match status" value="2"/>
</dbReference>
<reference evidence="11 12" key="1">
    <citation type="journal article" date="2019" name="PLoS Biol.">
        <title>Sex chromosomes control vertical transmission of feminizing Wolbachia symbionts in an isopod.</title>
        <authorList>
            <person name="Becking T."/>
            <person name="Chebbi M.A."/>
            <person name="Giraud I."/>
            <person name="Moumen B."/>
            <person name="Laverre T."/>
            <person name="Caubet Y."/>
            <person name="Peccoud J."/>
            <person name="Gilbert C."/>
            <person name="Cordaux R."/>
        </authorList>
    </citation>
    <scope>NUCLEOTIDE SEQUENCE [LARGE SCALE GENOMIC DNA]</scope>
    <source>
        <strain evidence="11">ANa2</strain>
        <tissue evidence="11">Whole body excluding digestive tract and cuticle</tissue>
    </source>
</reference>
<evidence type="ECO:0000256" key="4">
    <source>
        <dbReference type="ARBA" id="ARBA00022771"/>
    </source>
</evidence>
<dbReference type="EMBL" id="SEYY01021940">
    <property type="protein sequence ID" value="KAB7495944.1"/>
    <property type="molecule type" value="Genomic_DNA"/>
</dbReference>